<feature type="transmembrane region" description="Helical" evidence="1">
    <location>
        <begin position="94"/>
        <end position="113"/>
    </location>
</feature>
<evidence type="ECO:0000313" key="2">
    <source>
        <dbReference type="EMBL" id="QSB15750.1"/>
    </source>
</evidence>
<organism evidence="2 3">
    <name type="scientific">Natronosporangium hydrolyticum</name>
    <dbReference type="NCBI Taxonomy" id="2811111"/>
    <lineage>
        <taxon>Bacteria</taxon>
        <taxon>Bacillati</taxon>
        <taxon>Actinomycetota</taxon>
        <taxon>Actinomycetes</taxon>
        <taxon>Micromonosporales</taxon>
        <taxon>Micromonosporaceae</taxon>
        <taxon>Natronosporangium</taxon>
    </lineage>
</organism>
<name>A0A895YNP7_9ACTN</name>
<gene>
    <name evidence="2" type="ORF">JQS43_05260</name>
</gene>
<accession>A0A895YNP7</accession>
<dbReference type="Proteomes" id="UP000662857">
    <property type="component" value="Chromosome"/>
</dbReference>
<evidence type="ECO:0000256" key="1">
    <source>
        <dbReference type="SAM" id="Phobius"/>
    </source>
</evidence>
<protein>
    <submittedName>
        <fullName evidence="2">Uncharacterized protein</fullName>
    </submittedName>
</protein>
<proteinExistence type="predicted"/>
<feature type="transmembrane region" description="Helical" evidence="1">
    <location>
        <begin position="69"/>
        <end position="88"/>
    </location>
</feature>
<dbReference type="RefSeq" id="WP_239677934.1">
    <property type="nucleotide sequence ID" value="NZ_CP070499.1"/>
</dbReference>
<keyword evidence="3" id="KW-1185">Reference proteome</keyword>
<reference evidence="2" key="1">
    <citation type="submission" date="2021-02" db="EMBL/GenBank/DDBJ databases">
        <title>Natrosporangium hydrolyticum gen. nov., sp. nov, a haloalkaliphilic actinobacterium from a soda solonchak soil.</title>
        <authorList>
            <person name="Sorokin D.Y."/>
            <person name="Khijniak T.V."/>
            <person name="Zakharycheva A.P."/>
            <person name="Boueva O.V."/>
            <person name="Ariskina E.V."/>
            <person name="Hahnke R.L."/>
            <person name="Bunk B."/>
            <person name="Sproer C."/>
            <person name="Schumann P."/>
            <person name="Evtushenko L.I."/>
            <person name="Kublanov I.V."/>
        </authorList>
    </citation>
    <scope>NUCLEOTIDE SEQUENCE</scope>
    <source>
        <strain evidence="2">DSM 106523</strain>
    </source>
</reference>
<sequence>MVNGLATSIIVAGLLVGGFAVVTAMLDRPPGLLHLAGLAVLEGLLVVQAIAALTNVFAGERPADGLATFIGYLLTAVLIPPLAALLSMAERTRWGSVIVAIAAGVTAVLVLRLQQVWSG</sequence>
<dbReference type="AlphaFoldDB" id="A0A895YNP7"/>
<keyword evidence="1" id="KW-0472">Membrane</keyword>
<feature type="transmembrane region" description="Helical" evidence="1">
    <location>
        <begin position="36"/>
        <end position="57"/>
    </location>
</feature>
<evidence type="ECO:0000313" key="3">
    <source>
        <dbReference type="Proteomes" id="UP000662857"/>
    </source>
</evidence>
<dbReference type="EMBL" id="CP070499">
    <property type="protein sequence ID" value="QSB15750.1"/>
    <property type="molecule type" value="Genomic_DNA"/>
</dbReference>
<keyword evidence="1" id="KW-0812">Transmembrane</keyword>
<keyword evidence="1" id="KW-1133">Transmembrane helix</keyword>
<dbReference type="KEGG" id="nhy:JQS43_05260"/>